<protein>
    <submittedName>
        <fullName evidence="2">Uncharacterized protein</fullName>
    </submittedName>
</protein>
<evidence type="ECO:0000256" key="1">
    <source>
        <dbReference type="SAM" id="MobiDB-lite"/>
    </source>
</evidence>
<organism evidence="2 3">
    <name type="scientific">Actinoplanes oblitus</name>
    <dbReference type="NCBI Taxonomy" id="3040509"/>
    <lineage>
        <taxon>Bacteria</taxon>
        <taxon>Bacillati</taxon>
        <taxon>Actinomycetota</taxon>
        <taxon>Actinomycetes</taxon>
        <taxon>Micromonosporales</taxon>
        <taxon>Micromonosporaceae</taxon>
        <taxon>Actinoplanes</taxon>
    </lineage>
</organism>
<accession>A0ABY8WPD0</accession>
<sequence length="166" mass="18231">MPYVAARDGRRNRSAAHRAPAVPDRIDDLHGNSLGVLEVPHHMACGHASRRRYELDDPAQLRHAYEQVLCEAAGCGEIEDLINPAMLRRVWRDLHLPSRVREAWETRHPSLRRTVNRTNSGPGAGEAASRTVGAGPANRGFVRRGRTQAARTATARTAAARPGVAR</sequence>
<gene>
    <name evidence="2" type="ORF">ACTOB_003160</name>
</gene>
<feature type="compositionally biased region" description="Low complexity" evidence="1">
    <location>
        <begin position="147"/>
        <end position="166"/>
    </location>
</feature>
<dbReference type="RefSeq" id="WP_284920942.1">
    <property type="nucleotide sequence ID" value="NZ_CP126980.1"/>
</dbReference>
<evidence type="ECO:0000313" key="2">
    <source>
        <dbReference type="EMBL" id="WIM99503.1"/>
    </source>
</evidence>
<dbReference type="EMBL" id="CP126980">
    <property type="protein sequence ID" value="WIM99503.1"/>
    <property type="molecule type" value="Genomic_DNA"/>
</dbReference>
<name>A0ABY8WPD0_9ACTN</name>
<proteinExistence type="predicted"/>
<reference evidence="2 3" key="1">
    <citation type="submission" date="2023-06" db="EMBL/GenBank/DDBJ databases">
        <authorList>
            <person name="Yushchuk O."/>
            <person name="Binda E."/>
            <person name="Ruckert-Reed C."/>
            <person name="Fedorenko V."/>
            <person name="Kalinowski J."/>
            <person name="Marinelli F."/>
        </authorList>
    </citation>
    <scope>NUCLEOTIDE SEQUENCE [LARGE SCALE GENOMIC DNA]</scope>
    <source>
        <strain evidence="2 3">NRRL 3884</strain>
    </source>
</reference>
<evidence type="ECO:0000313" key="3">
    <source>
        <dbReference type="Proteomes" id="UP001240150"/>
    </source>
</evidence>
<keyword evidence="3" id="KW-1185">Reference proteome</keyword>
<feature type="region of interest" description="Disordered" evidence="1">
    <location>
        <begin position="111"/>
        <end position="166"/>
    </location>
</feature>
<dbReference type="Proteomes" id="UP001240150">
    <property type="component" value="Chromosome"/>
</dbReference>